<dbReference type="SUPFAM" id="SSF50249">
    <property type="entry name" value="Nucleic acid-binding proteins"/>
    <property type="match status" value="1"/>
</dbReference>
<feature type="domain" description="Helix-hairpin-helix DNA-binding motif class 1" evidence="13">
    <location>
        <begin position="308"/>
        <end position="327"/>
    </location>
</feature>
<dbReference type="GO" id="GO:0006281">
    <property type="term" value="P:DNA repair"/>
    <property type="evidence" value="ECO:0007669"/>
    <property type="project" value="UniProtKB-KW"/>
</dbReference>
<feature type="domain" description="Helix-hairpin-helix DNA-binding motif class 1" evidence="13">
    <location>
        <begin position="403"/>
        <end position="422"/>
    </location>
</feature>
<dbReference type="InterPro" id="IPR013840">
    <property type="entry name" value="DNAligase_N"/>
</dbReference>
<dbReference type="PROSITE" id="PS01056">
    <property type="entry name" value="DNA_LIGASE_N2"/>
    <property type="match status" value="1"/>
</dbReference>
<feature type="non-terminal residue" evidence="15">
    <location>
        <position position="1"/>
    </location>
</feature>
<dbReference type="GO" id="GO:0046872">
    <property type="term" value="F:metal ion binding"/>
    <property type="evidence" value="ECO:0007669"/>
    <property type="project" value="UniProtKB-KW"/>
</dbReference>
<dbReference type="PANTHER" id="PTHR23389:SF9">
    <property type="entry name" value="DNA LIGASE"/>
    <property type="match status" value="1"/>
</dbReference>
<dbReference type="SMART" id="SM00278">
    <property type="entry name" value="HhH1"/>
    <property type="match status" value="3"/>
</dbReference>
<dbReference type="InterPro" id="IPR013839">
    <property type="entry name" value="DNAligase_adenylation"/>
</dbReference>
<evidence type="ECO:0000256" key="11">
    <source>
        <dbReference type="ARBA" id="ARBA00023204"/>
    </source>
</evidence>
<dbReference type="SUPFAM" id="SSF56091">
    <property type="entry name" value="DNA ligase/mRNA capping enzyme, catalytic domain"/>
    <property type="match status" value="1"/>
</dbReference>
<gene>
    <name evidence="15" type="ORF">S01H1_09080</name>
</gene>
<dbReference type="NCBIfam" id="NF005932">
    <property type="entry name" value="PRK07956.1"/>
    <property type="match status" value="1"/>
</dbReference>
<dbReference type="GO" id="GO:0003677">
    <property type="term" value="F:DNA binding"/>
    <property type="evidence" value="ECO:0007669"/>
    <property type="project" value="InterPro"/>
</dbReference>
<reference evidence="15" key="1">
    <citation type="journal article" date="2014" name="Front. Microbiol.">
        <title>High frequency of phylogenetically diverse reductive dehalogenase-homologous genes in deep subseafloor sedimentary metagenomes.</title>
        <authorList>
            <person name="Kawai M."/>
            <person name="Futagami T."/>
            <person name="Toyoda A."/>
            <person name="Takaki Y."/>
            <person name="Nishi S."/>
            <person name="Hori S."/>
            <person name="Arai W."/>
            <person name="Tsubouchi T."/>
            <person name="Morono Y."/>
            <person name="Uchiyama I."/>
            <person name="Ito T."/>
            <person name="Fujiyama A."/>
            <person name="Inagaki F."/>
            <person name="Takami H."/>
        </authorList>
    </citation>
    <scope>NUCLEOTIDE SEQUENCE</scope>
    <source>
        <strain evidence="15">Expedition CK06-06</strain>
    </source>
</reference>
<dbReference type="InterPro" id="IPR012340">
    <property type="entry name" value="NA-bd_OB-fold"/>
</dbReference>
<dbReference type="InterPro" id="IPR003583">
    <property type="entry name" value="Hlx-hairpin-Hlx_DNA-bd_motif"/>
</dbReference>
<keyword evidence="7" id="KW-0227">DNA damage</keyword>
<dbReference type="InterPro" id="IPR004150">
    <property type="entry name" value="NAD_DNA_ligase_OB"/>
</dbReference>
<evidence type="ECO:0000256" key="1">
    <source>
        <dbReference type="ARBA" id="ARBA00001946"/>
    </source>
</evidence>
<keyword evidence="8" id="KW-0862">Zinc</keyword>
<evidence type="ECO:0000256" key="10">
    <source>
        <dbReference type="ARBA" id="ARBA00023027"/>
    </source>
</evidence>
<evidence type="ECO:0000256" key="12">
    <source>
        <dbReference type="ARBA" id="ARBA00034005"/>
    </source>
</evidence>
<evidence type="ECO:0000259" key="13">
    <source>
        <dbReference type="SMART" id="SM00278"/>
    </source>
</evidence>
<comment type="caution">
    <text evidence="15">The sequence shown here is derived from an EMBL/GenBank/DDBJ whole genome shotgun (WGS) entry which is preliminary data.</text>
</comment>
<dbReference type="InterPro" id="IPR004149">
    <property type="entry name" value="Znf_DNAligase_C4"/>
</dbReference>
<dbReference type="SMART" id="SM00532">
    <property type="entry name" value="LIGANc"/>
    <property type="match status" value="1"/>
</dbReference>
<dbReference type="FunFam" id="1.10.150.20:FF:000007">
    <property type="entry name" value="DNA ligase"/>
    <property type="match status" value="1"/>
</dbReference>
<evidence type="ECO:0000256" key="7">
    <source>
        <dbReference type="ARBA" id="ARBA00022763"/>
    </source>
</evidence>
<evidence type="ECO:0000256" key="5">
    <source>
        <dbReference type="ARBA" id="ARBA00022705"/>
    </source>
</evidence>
<evidence type="ECO:0000256" key="2">
    <source>
        <dbReference type="ARBA" id="ARBA00004067"/>
    </source>
</evidence>
<evidence type="ECO:0000256" key="9">
    <source>
        <dbReference type="ARBA" id="ARBA00022842"/>
    </source>
</evidence>
<dbReference type="InterPro" id="IPR010994">
    <property type="entry name" value="RuvA_2-like"/>
</dbReference>
<evidence type="ECO:0000256" key="4">
    <source>
        <dbReference type="ARBA" id="ARBA00022598"/>
    </source>
</evidence>
<dbReference type="Pfam" id="PF12826">
    <property type="entry name" value="HHH_2"/>
    <property type="match status" value="2"/>
</dbReference>
<comment type="function">
    <text evidence="2">DNA ligase that catalyzes the formation of phosphodiester linkages between 5'-phosphoryl and 3'-hydroxyl groups in double-stranded DNA using NAD as a coenzyme and as the energy source for the reaction. It is essential for DNA replication and repair of damaged DNA.</text>
</comment>
<dbReference type="EC" id="6.5.1.2" evidence="3"/>
<dbReference type="InterPro" id="IPR041663">
    <property type="entry name" value="DisA/LigA_HHH"/>
</dbReference>
<keyword evidence="11" id="KW-0234">DNA repair</keyword>
<dbReference type="GO" id="GO:0003911">
    <property type="term" value="F:DNA ligase (NAD+) activity"/>
    <property type="evidence" value="ECO:0007669"/>
    <property type="project" value="UniProtKB-EC"/>
</dbReference>
<dbReference type="PANTHER" id="PTHR23389">
    <property type="entry name" value="CHROMOSOME TRANSMISSION FIDELITY FACTOR 18"/>
    <property type="match status" value="1"/>
</dbReference>
<dbReference type="InterPro" id="IPR033136">
    <property type="entry name" value="DNA_ligase_CS"/>
</dbReference>
<evidence type="ECO:0000313" key="15">
    <source>
        <dbReference type="EMBL" id="GAF81367.1"/>
    </source>
</evidence>
<dbReference type="Gene3D" id="1.10.150.20">
    <property type="entry name" value="5' to 3' exonuclease, C-terminal subdomain"/>
    <property type="match status" value="2"/>
</dbReference>
<dbReference type="Pfam" id="PF03120">
    <property type="entry name" value="OB_DNA_ligase"/>
    <property type="match status" value="1"/>
</dbReference>
<comment type="catalytic activity">
    <reaction evidence="12">
        <text>NAD(+) + (deoxyribonucleotide)n-3'-hydroxyl + 5'-phospho-(deoxyribonucleotide)m = (deoxyribonucleotide)n+m + AMP + beta-nicotinamide D-nucleotide.</text>
        <dbReference type="EC" id="6.5.1.2"/>
    </reaction>
</comment>
<protein>
    <recommendedName>
        <fullName evidence="3">DNA ligase (NAD(+))</fullName>
        <ecNumber evidence="3">6.5.1.2</ecNumber>
    </recommendedName>
</protein>
<dbReference type="Pfam" id="PF03119">
    <property type="entry name" value="DNA_ligase_ZBD"/>
    <property type="match status" value="1"/>
</dbReference>
<keyword evidence="6" id="KW-0479">Metal-binding</keyword>
<organism evidence="15">
    <name type="scientific">marine sediment metagenome</name>
    <dbReference type="NCBI Taxonomy" id="412755"/>
    <lineage>
        <taxon>unclassified sequences</taxon>
        <taxon>metagenomes</taxon>
        <taxon>ecological metagenomes</taxon>
    </lineage>
</organism>
<dbReference type="GO" id="GO:0006260">
    <property type="term" value="P:DNA replication"/>
    <property type="evidence" value="ECO:0007669"/>
    <property type="project" value="UniProtKB-KW"/>
</dbReference>
<dbReference type="Pfam" id="PF14520">
    <property type="entry name" value="HHH_5"/>
    <property type="match status" value="1"/>
</dbReference>
<keyword evidence="10" id="KW-0520">NAD</keyword>
<dbReference type="Gene3D" id="2.40.50.140">
    <property type="entry name" value="Nucleic acid-binding proteins"/>
    <property type="match status" value="1"/>
</dbReference>
<evidence type="ECO:0000256" key="6">
    <source>
        <dbReference type="ARBA" id="ARBA00022723"/>
    </source>
</evidence>
<dbReference type="EMBL" id="BARS01004641">
    <property type="protein sequence ID" value="GAF81367.1"/>
    <property type="molecule type" value="Genomic_DNA"/>
</dbReference>
<dbReference type="GO" id="GO:0005829">
    <property type="term" value="C:cytosol"/>
    <property type="evidence" value="ECO:0007669"/>
    <property type="project" value="TreeGrafter"/>
</dbReference>
<evidence type="ECO:0000256" key="8">
    <source>
        <dbReference type="ARBA" id="ARBA00022833"/>
    </source>
</evidence>
<feature type="domain" description="Helix-hairpin-helix DNA-binding motif class 1" evidence="13">
    <location>
        <begin position="276"/>
        <end position="295"/>
    </location>
</feature>
<evidence type="ECO:0000256" key="3">
    <source>
        <dbReference type="ARBA" id="ARBA00012722"/>
    </source>
</evidence>
<proteinExistence type="predicted"/>
<comment type="cofactor">
    <cofactor evidence="1">
        <name>Mg(2+)</name>
        <dbReference type="ChEBI" id="CHEBI:18420"/>
    </cofactor>
</comment>
<dbReference type="FunFam" id="2.40.50.140:FF:000012">
    <property type="entry name" value="DNA ligase"/>
    <property type="match status" value="1"/>
</dbReference>
<dbReference type="Gene3D" id="6.20.10.30">
    <property type="match status" value="1"/>
</dbReference>
<evidence type="ECO:0000259" key="14">
    <source>
        <dbReference type="SMART" id="SM00532"/>
    </source>
</evidence>
<dbReference type="AlphaFoldDB" id="X0SZK6"/>
<feature type="domain" description="NAD-dependent DNA ligase N-terminal" evidence="14">
    <location>
        <begin position="1"/>
        <end position="242"/>
    </location>
</feature>
<name>X0SZK6_9ZZZZ</name>
<dbReference type="Gene3D" id="3.30.470.30">
    <property type="entry name" value="DNA ligase/mRNA capping enzyme"/>
    <property type="match status" value="1"/>
</dbReference>
<dbReference type="SUPFAM" id="SSF47781">
    <property type="entry name" value="RuvA domain 2-like"/>
    <property type="match status" value="1"/>
</dbReference>
<feature type="non-terminal residue" evidence="15">
    <location>
        <position position="453"/>
    </location>
</feature>
<dbReference type="Pfam" id="PF01653">
    <property type="entry name" value="DNA_ligase_aden"/>
    <property type="match status" value="1"/>
</dbReference>
<sequence length="453" mass="50827">AKRPLDIYIYTLGYAEGKPTLPTHWETMEYLKSLGFKVNPSNALLTSIEEVDEYHRTWVEKRESLPYEADGIVVKVDSLTLQEQLGNVGHEPRWAIAYKFPAVQGTTRLKEIRVSVGRTGTLNPYAVLEPVSVGGVTIKQAALHNEDDIRRKDIRIGDMVLVQRAGEVIPEVVGPIKSKRSGQEKEFSLLEKIFDSDQQRPACPECGAEVIKPEGEVMYYCSNAACPAQVQERLEHFVSRGGMDIRGIGESLSATLFENGLVRDVADLYYLKEKREQLLKLERMAEKSVDNLLEAIDKSKDRPLARLTFALGIRHVGAEMAGVLAQKFNDLDALAKAIREWLKVKATREKLKAKATREGLKAKATREKLKAQATREGLKAQATREGLKAKATREKLKTLATREELLSIPTVGPKIAESIDTFFKQEENRRIIDRLKEAGVRVEEEAVKPKELP</sequence>
<keyword evidence="4" id="KW-0436">Ligase</keyword>
<accession>X0SZK6</accession>
<keyword evidence="5" id="KW-0235">DNA replication</keyword>
<keyword evidence="9" id="KW-0460">Magnesium</keyword>